<keyword evidence="3" id="KW-1185">Reference proteome</keyword>
<name>A0ABV0JCL7_9CYAN</name>
<organism evidence="2 3">
    <name type="scientific">Trichocoleus desertorum GB2-A4</name>
    <dbReference type="NCBI Taxonomy" id="2933944"/>
    <lineage>
        <taxon>Bacteria</taxon>
        <taxon>Bacillati</taxon>
        <taxon>Cyanobacteriota</taxon>
        <taxon>Cyanophyceae</taxon>
        <taxon>Leptolyngbyales</taxon>
        <taxon>Trichocoleusaceae</taxon>
        <taxon>Trichocoleus</taxon>
    </lineage>
</organism>
<evidence type="ECO:0000256" key="1">
    <source>
        <dbReference type="SAM" id="Phobius"/>
    </source>
</evidence>
<feature type="transmembrane region" description="Helical" evidence="1">
    <location>
        <begin position="83"/>
        <end position="106"/>
    </location>
</feature>
<feature type="transmembrane region" description="Helical" evidence="1">
    <location>
        <begin position="112"/>
        <end position="134"/>
    </location>
</feature>
<gene>
    <name evidence="2" type="ORF">NC998_16980</name>
</gene>
<keyword evidence="1" id="KW-1133">Transmembrane helix</keyword>
<evidence type="ECO:0000313" key="3">
    <source>
        <dbReference type="Proteomes" id="UP001464891"/>
    </source>
</evidence>
<keyword evidence="1" id="KW-0472">Membrane</keyword>
<accession>A0ABV0JCL7</accession>
<dbReference type="Proteomes" id="UP001464891">
    <property type="component" value="Unassembled WGS sequence"/>
</dbReference>
<proteinExistence type="predicted"/>
<dbReference type="RefSeq" id="WP_190433336.1">
    <property type="nucleotide sequence ID" value="NZ_JAMPKM010000010.1"/>
</dbReference>
<dbReference type="EMBL" id="JAMPKM010000010">
    <property type="protein sequence ID" value="MEP0818795.1"/>
    <property type="molecule type" value="Genomic_DNA"/>
</dbReference>
<reference evidence="2 3" key="1">
    <citation type="submission" date="2022-04" db="EMBL/GenBank/DDBJ databases">
        <title>Positive selection, recombination, and allopatry shape intraspecific diversity of widespread and dominant cyanobacteria.</title>
        <authorList>
            <person name="Wei J."/>
            <person name="Shu W."/>
            <person name="Hu C."/>
        </authorList>
    </citation>
    <scope>NUCLEOTIDE SEQUENCE [LARGE SCALE GENOMIC DNA]</scope>
    <source>
        <strain evidence="2 3">GB2-A4</strain>
    </source>
</reference>
<keyword evidence="1" id="KW-0812">Transmembrane</keyword>
<sequence>MQSQKAQKIELDTDYPCPCRRRGRLLPITLTEAFGCNRCQQIFVVEESGYVIEQLSTTYPYKRAWRWSGQQWNIAHSGLRESYLPLALGIVIVLLVLCLPMALHSPSNPSNIILWAVVMVLAAMLPAFILWLAYRR</sequence>
<evidence type="ECO:0000313" key="2">
    <source>
        <dbReference type="EMBL" id="MEP0818795.1"/>
    </source>
</evidence>
<protein>
    <submittedName>
        <fullName evidence="2">Uncharacterized protein</fullName>
    </submittedName>
</protein>
<comment type="caution">
    <text evidence="2">The sequence shown here is derived from an EMBL/GenBank/DDBJ whole genome shotgun (WGS) entry which is preliminary data.</text>
</comment>